<dbReference type="SMART" id="SM00353">
    <property type="entry name" value="HLH"/>
    <property type="match status" value="1"/>
</dbReference>
<evidence type="ECO:0000313" key="10">
    <source>
        <dbReference type="Proteomes" id="UP000198287"/>
    </source>
</evidence>
<comment type="caution">
    <text evidence="9">The sequence shown here is derived from an EMBL/GenBank/DDBJ whole genome shotgun (WGS) entry which is preliminary data.</text>
</comment>
<evidence type="ECO:0000259" key="8">
    <source>
        <dbReference type="PROSITE" id="PS51054"/>
    </source>
</evidence>
<dbReference type="EMBL" id="LNIX01000049">
    <property type="protein sequence ID" value="OXA37992.1"/>
    <property type="molecule type" value="Genomic_DNA"/>
</dbReference>
<dbReference type="InterPro" id="IPR011598">
    <property type="entry name" value="bHLH_dom"/>
</dbReference>
<keyword evidence="3" id="KW-0238">DNA-binding</keyword>
<keyword evidence="4" id="KW-0804">Transcription</keyword>
<dbReference type="InterPro" id="IPR003650">
    <property type="entry name" value="Orange_dom"/>
</dbReference>
<dbReference type="SMART" id="SM00511">
    <property type="entry name" value="ORANGE"/>
    <property type="match status" value="1"/>
</dbReference>
<dbReference type="SUPFAM" id="SSF158457">
    <property type="entry name" value="Orange domain-like"/>
    <property type="match status" value="1"/>
</dbReference>
<dbReference type="PANTHER" id="PTHR10985">
    <property type="entry name" value="BASIC HELIX-LOOP-HELIX TRANSCRIPTION FACTOR, HES-RELATED"/>
    <property type="match status" value="1"/>
</dbReference>
<evidence type="ECO:0000256" key="5">
    <source>
        <dbReference type="ARBA" id="ARBA00023242"/>
    </source>
</evidence>
<sequence length="284" mass="31230">MRGDSLFSMDPYNDSDDDMDNVTQHSNNKADARKSNKPIMEKRRRARINNCLNDLKGILLEAMRKDPARHSKLEKADILELTVRHLQNIQRNQLAVAMATDPTVLYRFKNGFSECASEVGRYLSKLDSVDEGMKTRVSSHLTSCVGGLQQANPKTIGSRYGSDVPFVPFSPPAGALIPPSNLTPPGDLNNNKETHHILIHRPVPINPVVLTGFSSTAQTTTSTLASPSPPPPQMPPGAIGRSGRGEDYSVTPVDYSTRQQPVVKVEPDTTTPTSSSKDSMWRPW</sequence>
<dbReference type="STRING" id="158441.A0A226CXD4"/>
<dbReference type="InterPro" id="IPR050370">
    <property type="entry name" value="HES_HEY"/>
</dbReference>
<dbReference type="Proteomes" id="UP000198287">
    <property type="component" value="Unassembled WGS sequence"/>
</dbReference>
<dbReference type="FunFam" id="4.10.280.10:FF:000009">
    <property type="entry name" value="Transcription factor HES-1"/>
    <property type="match status" value="1"/>
</dbReference>
<protein>
    <submittedName>
        <fullName evidence="9">Protein deadpan</fullName>
    </submittedName>
</protein>
<dbReference type="OrthoDB" id="6085656at2759"/>
<dbReference type="Gene3D" id="4.10.280.10">
    <property type="entry name" value="Helix-loop-helix DNA-binding domain"/>
    <property type="match status" value="1"/>
</dbReference>
<dbReference type="PROSITE" id="PS50888">
    <property type="entry name" value="BHLH"/>
    <property type="match status" value="1"/>
</dbReference>
<evidence type="ECO:0000313" key="9">
    <source>
        <dbReference type="EMBL" id="OXA37992.1"/>
    </source>
</evidence>
<evidence type="ECO:0000256" key="3">
    <source>
        <dbReference type="ARBA" id="ARBA00023125"/>
    </source>
</evidence>
<evidence type="ECO:0000256" key="2">
    <source>
        <dbReference type="ARBA" id="ARBA00023015"/>
    </source>
</evidence>
<feature type="compositionally biased region" description="Low complexity" evidence="6">
    <location>
        <begin position="217"/>
        <end position="226"/>
    </location>
</feature>
<dbReference type="Gene3D" id="6.10.250.980">
    <property type="match status" value="1"/>
</dbReference>
<dbReference type="GO" id="GO:0046983">
    <property type="term" value="F:protein dimerization activity"/>
    <property type="evidence" value="ECO:0007669"/>
    <property type="project" value="InterPro"/>
</dbReference>
<evidence type="ECO:0000256" key="6">
    <source>
        <dbReference type="SAM" id="MobiDB-lite"/>
    </source>
</evidence>
<feature type="domain" description="BHLH" evidence="7">
    <location>
        <begin position="32"/>
        <end position="89"/>
    </location>
</feature>
<keyword evidence="5" id="KW-0539">Nucleus</keyword>
<dbReference type="InterPro" id="IPR036638">
    <property type="entry name" value="HLH_DNA-bd_sf"/>
</dbReference>
<organism evidence="9 10">
    <name type="scientific">Folsomia candida</name>
    <name type="common">Springtail</name>
    <dbReference type="NCBI Taxonomy" id="158441"/>
    <lineage>
        <taxon>Eukaryota</taxon>
        <taxon>Metazoa</taxon>
        <taxon>Ecdysozoa</taxon>
        <taxon>Arthropoda</taxon>
        <taxon>Hexapoda</taxon>
        <taxon>Collembola</taxon>
        <taxon>Entomobryomorpha</taxon>
        <taxon>Isotomoidea</taxon>
        <taxon>Isotomidae</taxon>
        <taxon>Proisotominae</taxon>
        <taxon>Folsomia</taxon>
    </lineage>
</organism>
<dbReference type="Pfam" id="PF07527">
    <property type="entry name" value="Hairy_orange"/>
    <property type="match status" value="1"/>
</dbReference>
<dbReference type="OMA" id="MEKFWAG"/>
<reference evidence="9 10" key="1">
    <citation type="submission" date="2015-12" db="EMBL/GenBank/DDBJ databases">
        <title>The genome of Folsomia candida.</title>
        <authorList>
            <person name="Faddeeva A."/>
            <person name="Derks M.F."/>
            <person name="Anvar Y."/>
            <person name="Smit S."/>
            <person name="Van Straalen N."/>
            <person name="Roelofs D."/>
        </authorList>
    </citation>
    <scope>NUCLEOTIDE SEQUENCE [LARGE SCALE GENOMIC DNA]</scope>
    <source>
        <strain evidence="9 10">VU population</strain>
        <tissue evidence="9">Whole body</tissue>
    </source>
</reference>
<evidence type="ECO:0000259" key="7">
    <source>
        <dbReference type="PROSITE" id="PS50888"/>
    </source>
</evidence>
<feature type="domain" description="Orange" evidence="8">
    <location>
        <begin position="108"/>
        <end position="141"/>
    </location>
</feature>
<feature type="region of interest" description="Disordered" evidence="6">
    <location>
        <begin position="1"/>
        <end position="36"/>
    </location>
</feature>
<comment type="subcellular location">
    <subcellularLocation>
        <location evidence="1">Nucleus</location>
    </subcellularLocation>
</comment>
<dbReference type="AlphaFoldDB" id="A0A226CXD4"/>
<dbReference type="Pfam" id="PF00010">
    <property type="entry name" value="HLH"/>
    <property type="match status" value="1"/>
</dbReference>
<evidence type="ECO:0000256" key="4">
    <source>
        <dbReference type="ARBA" id="ARBA00023163"/>
    </source>
</evidence>
<name>A0A226CXD4_FOLCA</name>
<dbReference type="PROSITE" id="PS51054">
    <property type="entry name" value="ORANGE"/>
    <property type="match status" value="1"/>
</dbReference>
<accession>A0A226CXD4</accession>
<dbReference type="CDD" id="cd18913">
    <property type="entry name" value="bHLH-O_hairy_like"/>
    <property type="match status" value="1"/>
</dbReference>
<proteinExistence type="predicted"/>
<evidence type="ECO:0000256" key="1">
    <source>
        <dbReference type="ARBA" id="ARBA00004123"/>
    </source>
</evidence>
<keyword evidence="2" id="KW-0805">Transcription regulation</keyword>
<dbReference type="SUPFAM" id="SSF47459">
    <property type="entry name" value="HLH, helix-loop-helix DNA-binding domain"/>
    <property type="match status" value="1"/>
</dbReference>
<dbReference type="GO" id="GO:0005634">
    <property type="term" value="C:nucleus"/>
    <property type="evidence" value="ECO:0007669"/>
    <property type="project" value="UniProtKB-SubCell"/>
</dbReference>
<dbReference type="GO" id="GO:0006355">
    <property type="term" value="P:regulation of DNA-templated transcription"/>
    <property type="evidence" value="ECO:0007669"/>
    <property type="project" value="InterPro"/>
</dbReference>
<gene>
    <name evidence="9" type="ORF">Fcan01_27189</name>
</gene>
<keyword evidence="10" id="KW-1185">Reference proteome</keyword>
<dbReference type="GO" id="GO:1990837">
    <property type="term" value="F:sequence-specific double-stranded DNA binding"/>
    <property type="evidence" value="ECO:0007669"/>
    <property type="project" value="UniProtKB-ARBA"/>
</dbReference>
<feature type="compositionally biased region" description="Low complexity" evidence="6">
    <location>
        <begin position="268"/>
        <end position="278"/>
    </location>
</feature>
<feature type="region of interest" description="Disordered" evidence="6">
    <location>
        <begin position="217"/>
        <end position="284"/>
    </location>
</feature>